<evidence type="ECO:0000259" key="6">
    <source>
        <dbReference type="Pfam" id="PF00266"/>
    </source>
</evidence>
<dbReference type="Proteomes" id="UP000242254">
    <property type="component" value="Unassembled WGS sequence"/>
</dbReference>
<dbReference type="InterPro" id="IPR015422">
    <property type="entry name" value="PyrdxlP-dep_Trfase_small"/>
</dbReference>
<dbReference type="GO" id="GO:0034354">
    <property type="term" value="P:'de novo' NAD+ biosynthetic process from L-tryptophan"/>
    <property type="evidence" value="ECO:0007669"/>
    <property type="project" value="UniProtKB-UniRule"/>
</dbReference>
<name>A0A2G4SWI0_RHIZD</name>
<keyword evidence="2 4" id="KW-0378">Hydrolase</keyword>
<dbReference type="STRING" id="1340429.A0A2G4SWI0"/>
<dbReference type="FunFam" id="3.40.640.10:FF:000031">
    <property type="entry name" value="Kynureninase"/>
    <property type="match status" value="1"/>
</dbReference>
<dbReference type="InterPro" id="IPR015424">
    <property type="entry name" value="PyrdxlP-dep_Trfase"/>
</dbReference>
<dbReference type="AlphaFoldDB" id="A0A2G4SWI0"/>
<gene>
    <name evidence="4" type="primary">BNA5</name>
    <name evidence="7" type="ORF">RHIMIDRAFT_306141</name>
</gene>
<comment type="subunit">
    <text evidence="4 5">Homodimer.</text>
</comment>
<dbReference type="EMBL" id="KZ303848">
    <property type="protein sequence ID" value="PHZ13148.1"/>
    <property type="molecule type" value="Genomic_DNA"/>
</dbReference>
<comment type="pathway">
    <text evidence="4 5">Cofactor biosynthesis; NAD(+) biosynthesis; quinolinate from L-kynurenine: step 2/3.</text>
</comment>
<comment type="pathway">
    <text evidence="4 5">Amino-acid degradation; L-kynurenine degradation; L-alanine and anthranilate from L-kynurenine: step 1/1.</text>
</comment>
<organism evidence="7 8">
    <name type="scientific">Rhizopus microsporus ATCC 52813</name>
    <dbReference type="NCBI Taxonomy" id="1340429"/>
    <lineage>
        <taxon>Eukaryota</taxon>
        <taxon>Fungi</taxon>
        <taxon>Fungi incertae sedis</taxon>
        <taxon>Mucoromycota</taxon>
        <taxon>Mucoromycotina</taxon>
        <taxon>Mucoromycetes</taxon>
        <taxon>Mucorales</taxon>
        <taxon>Mucorineae</taxon>
        <taxon>Rhizopodaceae</taxon>
        <taxon>Rhizopus</taxon>
    </lineage>
</organism>
<evidence type="ECO:0000256" key="1">
    <source>
        <dbReference type="ARBA" id="ARBA00022642"/>
    </source>
</evidence>
<evidence type="ECO:0000256" key="3">
    <source>
        <dbReference type="ARBA" id="ARBA00022898"/>
    </source>
</evidence>
<dbReference type="InterPro" id="IPR015421">
    <property type="entry name" value="PyrdxlP-dep_Trfase_major"/>
</dbReference>
<evidence type="ECO:0000256" key="5">
    <source>
        <dbReference type="PIRNR" id="PIRNR038800"/>
    </source>
</evidence>
<dbReference type="Pfam" id="PF22580">
    <property type="entry name" value="KYNU_C"/>
    <property type="match status" value="1"/>
</dbReference>
<dbReference type="EC" id="3.7.1.3" evidence="4 5"/>
<comment type="catalytic activity">
    <reaction evidence="4 5">
        <text>L-kynurenine + H2O = anthranilate + L-alanine + H(+)</text>
        <dbReference type="Rhea" id="RHEA:16813"/>
        <dbReference type="ChEBI" id="CHEBI:15377"/>
        <dbReference type="ChEBI" id="CHEBI:15378"/>
        <dbReference type="ChEBI" id="CHEBI:16567"/>
        <dbReference type="ChEBI" id="CHEBI:57959"/>
        <dbReference type="ChEBI" id="CHEBI:57972"/>
        <dbReference type="EC" id="3.7.1.3"/>
    </reaction>
</comment>
<proteinExistence type="inferred from homology"/>
<dbReference type="Gene3D" id="3.90.1150.10">
    <property type="entry name" value="Aspartate Aminotransferase, domain 1"/>
    <property type="match status" value="1"/>
</dbReference>
<comment type="subcellular location">
    <subcellularLocation>
        <location evidence="4 5">Cytoplasm</location>
    </subcellularLocation>
</comment>
<protein>
    <recommendedName>
        <fullName evidence="4 5">Kynureninase</fullName>
        <ecNumber evidence="4 5">3.7.1.3</ecNumber>
    </recommendedName>
    <alternativeName>
        <fullName evidence="4">Biosynthesis of nicotinic acid protein 5</fullName>
    </alternativeName>
    <alternativeName>
        <fullName evidence="4">L-kynurenine hydrolase</fullName>
    </alternativeName>
</protein>
<comment type="catalytic activity">
    <reaction evidence="5">
        <text>3-hydroxy-L-kynurenine + H2O = 3-hydroxyanthranilate + L-alanine + H(+)</text>
        <dbReference type="Rhea" id="RHEA:25143"/>
        <dbReference type="ChEBI" id="CHEBI:15377"/>
        <dbReference type="ChEBI" id="CHEBI:15378"/>
        <dbReference type="ChEBI" id="CHEBI:36559"/>
        <dbReference type="ChEBI" id="CHEBI:57972"/>
        <dbReference type="ChEBI" id="CHEBI:58125"/>
        <dbReference type="EC" id="3.7.1.3"/>
    </reaction>
</comment>
<accession>A0A2G4SWI0</accession>
<reference evidence="7 8" key="1">
    <citation type="journal article" date="2016" name="Proc. Natl. Acad. Sci. U.S.A.">
        <title>Lipid metabolic changes in an early divergent fungus govern the establishment of a mutualistic symbiosis with endobacteria.</title>
        <authorList>
            <person name="Lastovetsky O.A."/>
            <person name="Gaspar M.L."/>
            <person name="Mondo S.J."/>
            <person name="LaButti K.M."/>
            <person name="Sandor L."/>
            <person name="Grigoriev I.V."/>
            <person name="Henry S.A."/>
            <person name="Pawlowska T.E."/>
        </authorList>
    </citation>
    <scope>NUCLEOTIDE SEQUENCE [LARGE SCALE GENOMIC DNA]</scope>
    <source>
        <strain evidence="7 8">ATCC 52813</strain>
    </source>
</reference>
<evidence type="ECO:0000313" key="7">
    <source>
        <dbReference type="EMBL" id="PHZ13148.1"/>
    </source>
</evidence>
<dbReference type="Pfam" id="PF00266">
    <property type="entry name" value="Aminotran_5"/>
    <property type="match status" value="1"/>
</dbReference>
<dbReference type="GO" id="GO:0043420">
    <property type="term" value="P:anthranilate metabolic process"/>
    <property type="evidence" value="ECO:0007669"/>
    <property type="project" value="UniProtKB-UniRule"/>
</dbReference>
<comment type="caution">
    <text evidence="4">Lacks conserved residue(s) required for the propagation of feature annotation.</text>
</comment>
<feature type="binding site" evidence="4">
    <location>
        <position position="248"/>
    </location>
    <ligand>
        <name>pyridoxal 5'-phosphate</name>
        <dbReference type="ChEBI" id="CHEBI:597326"/>
    </ligand>
</feature>
<dbReference type="GO" id="GO:0097053">
    <property type="term" value="P:L-kynurenine catabolic process"/>
    <property type="evidence" value="ECO:0007669"/>
    <property type="project" value="UniProtKB-UniRule"/>
</dbReference>
<keyword evidence="8" id="KW-1185">Reference proteome</keyword>
<feature type="binding site" evidence="4">
    <location>
        <position position="301"/>
    </location>
    <ligand>
        <name>pyridoxal 5'-phosphate</name>
        <dbReference type="ChEBI" id="CHEBI:597326"/>
    </ligand>
</feature>
<dbReference type="GO" id="GO:0030170">
    <property type="term" value="F:pyridoxal phosphate binding"/>
    <property type="evidence" value="ECO:0007669"/>
    <property type="project" value="UniProtKB-UniRule"/>
</dbReference>
<dbReference type="UniPathway" id="UPA00334">
    <property type="reaction ID" value="UER00455"/>
</dbReference>
<feature type="binding site" evidence="4">
    <location>
        <position position="245"/>
    </location>
    <ligand>
        <name>pyridoxal 5'-phosphate</name>
        <dbReference type="ChEBI" id="CHEBI:597326"/>
    </ligand>
</feature>
<dbReference type="SUPFAM" id="SSF53383">
    <property type="entry name" value="PLP-dependent transferases"/>
    <property type="match status" value="1"/>
</dbReference>
<feature type="domain" description="Aminotransferase class V" evidence="6">
    <location>
        <begin position="113"/>
        <end position="300"/>
    </location>
</feature>
<evidence type="ECO:0000256" key="2">
    <source>
        <dbReference type="ARBA" id="ARBA00022801"/>
    </source>
</evidence>
<dbReference type="PIRSF" id="PIRSF038800">
    <property type="entry name" value="KYNU"/>
    <property type="match status" value="1"/>
</dbReference>
<feature type="binding site" evidence="4">
    <location>
        <position position="133"/>
    </location>
    <ligand>
        <name>pyridoxal 5'-phosphate</name>
        <dbReference type="ChEBI" id="CHEBI:597326"/>
    </ligand>
</feature>
<feature type="binding site" evidence="4">
    <location>
        <position position="329"/>
    </location>
    <ligand>
        <name>pyridoxal 5'-phosphate</name>
        <dbReference type="ChEBI" id="CHEBI:597326"/>
    </ligand>
</feature>
<evidence type="ECO:0000256" key="4">
    <source>
        <dbReference type="HAMAP-Rule" id="MF_03017"/>
    </source>
</evidence>
<dbReference type="PANTHER" id="PTHR14084:SF0">
    <property type="entry name" value="KYNURENINASE"/>
    <property type="match status" value="1"/>
</dbReference>
<dbReference type="GO" id="GO:0030429">
    <property type="term" value="F:kynureninase activity"/>
    <property type="evidence" value="ECO:0007669"/>
    <property type="project" value="UniProtKB-UniRule"/>
</dbReference>
<feature type="binding site" evidence="4">
    <location>
        <position position="134"/>
    </location>
    <ligand>
        <name>pyridoxal 5'-phosphate</name>
        <dbReference type="ChEBI" id="CHEBI:597326"/>
    </ligand>
</feature>
<comment type="cofactor">
    <cofactor evidence="4 5">
        <name>pyridoxal 5'-phosphate</name>
        <dbReference type="ChEBI" id="CHEBI:597326"/>
    </cofactor>
</comment>
<feature type="binding site" evidence="4">
    <location>
        <begin position="161"/>
        <end position="164"/>
    </location>
    <ligand>
        <name>pyridoxal 5'-phosphate</name>
        <dbReference type="ChEBI" id="CHEBI:597326"/>
    </ligand>
</feature>
<dbReference type="GO" id="GO:0019441">
    <property type="term" value="P:L-tryptophan catabolic process to kynurenine"/>
    <property type="evidence" value="ECO:0007669"/>
    <property type="project" value="TreeGrafter"/>
</dbReference>
<dbReference type="Gene3D" id="3.40.640.10">
    <property type="entry name" value="Type I PLP-dependent aspartate aminotransferase-like (Major domain)"/>
    <property type="match status" value="1"/>
</dbReference>
<dbReference type="PANTHER" id="PTHR14084">
    <property type="entry name" value="KYNURENINASE"/>
    <property type="match status" value="1"/>
</dbReference>
<dbReference type="GO" id="GO:0005737">
    <property type="term" value="C:cytoplasm"/>
    <property type="evidence" value="ECO:0007669"/>
    <property type="project" value="UniProtKB-SubCell"/>
</dbReference>
<dbReference type="GO" id="GO:0019805">
    <property type="term" value="P:quinolinate biosynthetic process"/>
    <property type="evidence" value="ECO:0007669"/>
    <property type="project" value="UniProtKB-UniRule"/>
</dbReference>
<dbReference type="InterPro" id="IPR000192">
    <property type="entry name" value="Aminotrans_V_dom"/>
</dbReference>
<evidence type="ECO:0000313" key="8">
    <source>
        <dbReference type="Proteomes" id="UP000242254"/>
    </source>
</evidence>
<keyword evidence="1 4" id="KW-0662">Pyridine nucleotide biosynthesis</keyword>
<dbReference type="NCBIfam" id="TIGR01814">
    <property type="entry name" value="kynureninase"/>
    <property type="match status" value="1"/>
</dbReference>
<dbReference type="InterPro" id="IPR010111">
    <property type="entry name" value="Kynureninase"/>
</dbReference>
<comment type="similarity">
    <text evidence="4 5">Belongs to the kynureninase family.</text>
</comment>
<keyword evidence="4 5" id="KW-0963">Cytoplasm</keyword>
<comment type="function">
    <text evidence="4 5">Catalyzes the cleavage of L-kynurenine (L-Kyn) and L-3-hydroxykynurenine (L-3OHKyn) into anthranilic acid (AA) and 3-hydroxyanthranilic acid (3-OHAA), respectively.</text>
</comment>
<feature type="binding site" evidence="4">
    <location>
        <position position="270"/>
    </location>
    <ligand>
        <name>pyridoxal 5'-phosphate</name>
        <dbReference type="ChEBI" id="CHEBI:597326"/>
    </ligand>
</feature>
<dbReference type="HAMAP" id="MF_01970">
    <property type="entry name" value="Kynureninase"/>
    <property type="match status" value="1"/>
</dbReference>
<feature type="modified residue" description="N6-(pyridoxal phosphate)lysine" evidence="4">
    <location>
        <position position="271"/>
    </location>
</feature>
<sequence length="458" mass="52096">MSLNITQQLEKPVYPLNTSEFAEYLDKEDKFSKFRQEFVIPTRRSLLNDDQATDDAVLDEECTYLCGNSLGLMPKRARQLVNEELDAWGRRGVEGHWNHPYNRPWATIDELVKEPLARLVGAKPIEVTAMNTLTSNLHAMLVSFYRPTEERFKILIEKKAFPSDHYAVSSHLHSRGIDPNVGLLTVAPRPGEQTLRTEDIIDFIKKDKQIAVVMLAGVQYYTGQFFEIEKITKAGHEAGCIVGWDLAHAVGNVPLKLHDWGVDFACWCSYKYLNSGAGGIAGLFVHEKYKTDFERPRYAGWWGNQKENRFEMLPEFRPSEGASGYQLSNPSILAMNSLLGSLQVFEAAGGIKELRQKSYLITGYLERLLLSELKEELDHDLVRILTPSDPEQRGCQLSLEFPTKMMEVFDGLHKLGIIVDERKPTVIRVAPAPLYNSYKDVYQFVKGLKKVMNQVYAN</sequence>
<dbReference type="UniPathway" id="UPA00253">
    <property type="reaction ID" value="UER00329"/>
</dbReference>
<keyword evidence="3 4" id="KW-0663">Pyridoxal phosphate</keyword>